<evidence type="ECO:0000259" key="9">
    <source>
        <dbReference type="PROSITE" id="PS50893"/>
    </source>
</evidence>
<dbReference type="InterPro" id="IPR027417">
    <property type="entry name" value="P-loop_NTPase"/>
</dbReference>
<protein>
    <submittedName>
        <fullName evidence="10">Sugar ABC transporter ATP-binding protein</fullName>
    </submittedName>
</protein>
<keyword evidence="1" id="KW-0813">Transport</keyword>
<dbReference type="InterPro" id="IPR003593">
    <property type="entry name" value="AAA+_ATPase"/>
</dbReference>
<dbReference type="InterPro" id="IPR017871">
    <property type="entry name" value="ABC_transporter-like_CS"/>
</dbReference>
<dbReference type="EMBL" id="DVIT01000046">
    <property type="protein sequence ID" value="HIS48218.1"/>
    <property type="molecule type" value="Genomic_DNA"/>
</dbReference>
<comment type="caution">
    <text evidence="10">The sequence shown here is derived from an EMBL/GenBank/DDBJ whole genome shotgun (WGS) entry which is preliminary data.</text>
</comment>
<organism evidence="10 11">
    <name type="scientific">Candidatus Scybalocola faecigallinarum</name>
    <dbReference type="NCBI Taxonomy" id="2840941"/>
    <lineage>
        <taxon>Bacteria</taxon>
        <taxon>Bacillati</taxon>
        <taxon>Bacillota</taxon>
        <taxon>Clostridia</taxon>
        <taxon>Lachnospirales</taxon>
        <taxon>Lachnospiraceae</taxon>
        <taxon>Lachnospiraceae incertae sedis</taxon>
        <taxon>Candidatus Scybalocola (ex Gilroy et al. 2021)</taxon>
    </lineage>
</organism>
<name>A0A9D1F5W0_9FIRM</name>
<evidence type="ECO:0000256" key="1">
    <source>
        <dbReference type="ARBA" id="ARBA00022448"/>
    </source>
</evidence>
<evidence type="ECO:0000256" key="4">
    <source>
        <dbReference type="ARBA" id="ARBA00022737"/>
    </source>
</evidence>
<dbReference type="Pfam" id="PF00005">
    <property type="entry name" value="ABC_tran"/>
    <property type="match status" value="2"/>
</dbReference>
<reference evidence="10" key="1">
    <citation type="submission" date="2020-10" db="EMBL/GenBank/DDBJ databases">
        <authorList>
            <person name="Gilroy R."/>
        </authorList>
    </citation>
    <scope>NUCLEOTIDE SEQUENCE</scope>
    <source>
        <strain evidence="10">CHK178-757</strain>
    </source>
</reference>
<keyword evidence="5" id="KW-0547">Nucleotide-binding</keyword>
<feature type="domain" description="ABC transporter" evidence="9">
    <location>
        <begin position="1"/>
        <end position="234"/>
    </location>
</feature>
<evidence type="ECO:0000256" key="8">
    <source>
        <dbReference type="ARBA" id="ARBA00023136"/>
    </source>
</evidence>
<evidence type="ECO:0000256" key="3">
    <source>
        <dbReference type="ARBA" id="ARBA00022597"/>
    </source>
</evidence>
<reference evidence="10" key="2">
    <citation type="journal article" date="2021" name="PeerJ">
        <title>Extensive microbial diversity within the chicken gut microbiome revealed by metagenomics and culture.</title>
        <authorList>
            <person name="Gilroy R."/>
            <person name="Ravi A."/>
            <person name="Getino M."/>
            <person name="Pursley I."/>
            <person name="Horton D.L."/>
            <person name="Alikhan N.F."/>
            <person name="Baker D."/>
            <person name="Gharbi K."/>
            <person name="Hall N."/>
            <person name="Watson M."/>
            <person name="Adriaenssens E.M."/>
            <person name="Foster-Nyarko E."/>
            <person name="Jarju S."/>
            <person name="Secka A."/>
            <person name="Antonio M."/>
            <person name="Oren A."/>
            <person name="Chaudhuri R.R."/>
            <person name="La Ragione R."/>
            <person name="Hildebrand F."/>
            <person name="Pallen M.J."/>
        </authorList>
    </citation>
    <scope>NUCLEOTIDE SEQUENCE</scope>
    <source>
        <strain evidence="10">CHK178-757</strain>
    </source>
</reference>
<dbReference type="GO" id="GO:0005524">
    <property type="term" value="F:ATP binding"/>
    <property type="evidence" value="ECO:0007669"/>
    <property type="project" value="UniProtKB-KW"/>
</dbReference>
<dbReference type="Gene3D" id="3.40.50.300">
    <property type="entry name" value="P-loop containing nucleotide triphosphate hydrolases"/>
    <property type="match status" value="2"/>
</dbReference>
<dbReference type="AlphaFoldDB" id="A0A9D1F5W0"/>
<keyword evidence="4" id="KW-0677">Repeat</keyword>
<evidence type="ECO:0000313" key="11">
    <source>
        <dbReference type="Proteomes" id="UP000823927"/>
    </source>
</evidence>
<dbReference type="PANTHER" id="PTHR43790:SF3">
    <property type="entry name" value="D-ALLOSE IMPORT ATP-BINDING PROTEIN ALSA-RELATED"/>
    <property type="match status" value="1"/>
</dbReference>
<keyword evidence="7" id="KW-1278">Translocase</keyword>
<dbReference type="PROSITE" id="PS00211">
    <property type="entry name" value="ABC_TRANSPORTER_1"/>
    <property type="match status" value="1"/>
</dbReference>
<evidence type="ECO:0000256" key="2">
    <source>
        <dbReference type="ARBA" id="ARBA00022475"/>
    </source>
</evidence>
<gene>
    <name evidence="10" type="ORF">IAB46_11825</name>
</gene>
<dbReference type="CDD" id="cd03216">
    <property type="entry name" value="ABC_Carb_Monos_I"/>
    <property type="match status" value="1"/>
</dbReference>
<keyword evidence="3" id="KW-0762">Sugar transport</keyword>
<keyword evidence="2" id="KW-1003">Cell membrane</keyword>
<evidence type="ECO:0000256" key="7">
    <source>
        <dbReference type="ARBA" id="ARBA00022967"/>
    </source>
</evidence>
<dbReference type="PROSITE" id="PS50893">
    <property type="entry name" value="ABC_TRANSPORTER_2"/>
    <property type="match status" value="2"/>
</dbReference>
<dbReference type="GO" id="GO:0016887">
    <property type="term" value="F:ATP hydrolysis activity"/>
    <property type="evidence" value="ECO:0007669"/>
    <property type="project" value="InterPro"/>
</dbReference>
<keyword evidence="8" id="KW-0472">Membrane</keyword>
<dbReference type="CDD" id="cd03215">
    <property type="entry name" value="ABC_Carb_Monos_II"/>
    <property type="match status" value="1"/>
</dbReference>
<accession>A0A9D1F5W0</accession>
<dbReference type="PANTHER" id="PTHR43790">
    <property type="entry name" value="CARBOHYDRATE TRANSPORT ATP-BINDING PROTEIN MG119-RELATED"/>
    <property type="match status" value="1"/>
</dbReference>
<evidence type="ECO:0000256" key="6">
    <source>
        <dbReference type="ARBA" id="ARBA00022840"/>
    </source>
</evidence>
<dbReference type="InterPro" id="IPR050107">
    <property type="entry name" value="ABC_carbohydrate_import_ATPase"/>
</dbReference>
<sequence>MNKKFGSIVALKDVDLTIRRGQIHGLIGENGSGKSTITSIAAGMQQATSGEIFYKGKPWKPTSMVEAQRHGISMILQEANTIEGCTVAENLFAGQEDQFSTLGFFNTKKLNKAADDLLKKFGLDFIKGKDIITKYGFEERKLIEIVRAVTDETEILVVDETSTALSFDGRKILYKLMDQMVAKNKAVIFISHDLDEIMEHCTILTVLRDGEIRGEISKEEMNQPGSIRKIRELMVGRDIGDQFYRSDYDVSHGKDVVLEYRNVSSNNIKDFSLKLHKGEIIGIGGLSGCGMHEIGRMAFGLEHIDKGSVVCGEKAVETPTQAVHLGIGYISKNRDQEALILNGSINVNIELPSLSSLQKHSFVSPKKARDLVNEEISLMEIKCESGNQWVNTLSGGNKQKVSFAKWIAKKSDIIIMDCPTRGVDIGVKQSMYRLITDMKREGKAILMISEEMTELIGMADQLLIMKDFKVKKTFMRSPDLKETDIIEYMI</sequence>
<dbReference type="SUPFAM" id="SSF52540">
    <property type="entry name" value="P-loop containing nucleoside triphosphate hydrolases"/>
    <property type="match status" value="2"/>
</dbReference>
<keyword evidence="6 10" id="KW-0067">ATP-binding</keyword>
<dbReference type="SMART" id="SM00382">
    <property type="entry name" value="AAA"/>
    <property type="match status" value="2"/>
</dbReference>
<dbReference type="Proteomes" id="UP000823927">
    <property type="component" value="Unassembled WGS sequence"/>
</dbReference>
<evidence type="ECO:0000313" key="10">
    <source>
        <dbReference type="EMBL" id="HIS48218.1"/>
    </source>
</evidence>
<evidence type="ECO:0000256" key="5">
    <source>
        <dbReference type="ARBA" id="ARBA00022741"/>
    </source>
</evidence>
<feature type="domain" description="ABC transporter" evidence="9">
    <location>
        <begin position="251"/>
        <end position="490"/>
    </location>
</feature>
<proteinExistence type="predicted"/>
<dbReference type="InterPro" id="IPR003439">
    <property type="entry name" value="ABC_transporter-like_ATP-bd"/>
</dbReference>